<keyword evidence="2" id="KW-1185">Reference proteome</keyword>
<reference evidence="2" key="1">
    <citation type="journal article" date="2022" name="Mol. Ecol. Resour.">
        <title>The genomes of chicory, endive, great burdock and yacon provide insights into Asteraceae palaeo-polyploidization history and plant inulin production.</title>
        <authorList>
            <person name="Fan W."/>
            <person name="Wang S."/>
            <person name="Wang H."/>
            <person name="Wang A."/>
            <person name="Jiang F."/>
            <person name="Liu H."/>
            <person name="Zhao H."/>
            <person name="Xu D."/>
            <person name="Zhang Y."/>
        </authorList>
    </citation>
    <scope>NUCLEOTIDE SEQUENCE [LARGE SCALE GENOMIC DNA]</scope>
    <source>
        <strain evidence="2">cv. Yunnan</strain>
    </source>
</reference>
<protein>
    <submittedName>
        <fullName evidence="1">Uncharacterized protein</fullName>
    </submittedName>
</protein>
<evidence type="ECO:0000313" key="2">
    <source>
        <dbReference type="Proteomes" id="UP001056120"/>
    </source>
</evidence>
<dbReference type="Proteomes" id="UP001056120">
    <property type="component" value="Linkage Group LG24"/>
</dbReference>
<comment type="caution">
    <text evidence="1">The sequence shown here is derived from an EMBL/GenBank/DDBJ whole genome shotgun (WGS) entry which is preliminary data.</text>
</comment>
<sequence length="115" mass="11838">MKGSMTVAMLAMIIMALVMVQPTEAISCGELATMLAPCMDYLRSGGSPSANCCSGVRRVQDATQSQADRKIACNCAKSAAGQLKVQVDAASSLPGKCGVSVTIPIDPNVDCNTIP</sequence>
<reference evidence="1 2" key="2">
    <citation type="journal article" date="2022" name="Mol. Ecol. Resour.">
        <title>The genomes of chicory, endive, great burdock and yacon provide insights into Asteraceae paleo-polyploidization history and plant inulin production.</title>
        <authorList>
            <person name="Fan W."/>
            <person name="Wang S."/>
            <person name="Wang H."/>
            <person name="Wang A."/>
            <person name="Jiang F."/>
            <person name="Liu H."/>
            <person name="Zhao H."/>
            <person name="Xu D."/>
            <person name="Zhang Y."/>
        </authorList>
    </citation>
    <scope>NUCLEOTIDE SEQUENCE [LARGE SCALE GENOMIC DNA]</scope>
    <source>
        <strain evidence="2">cv. Yunnan</strain>
        <tissue evidence="1">Leaves</tissue>
    </source>
</reference>
<gene>
    <name evidence="1" type="ORF">L1987_71745</name>
</gene>
<accession>A0ACB9ATK4</accession>
<organism evidence="1 2">
    <name type="scientific">Smallanthus sonchifolius</name>
    <dbReference type="NCBI Taxonomy" id="185202"/>
    <lineage>
        <taxon>Eukaryota</taxon>
        <taxon>Viridiplantae</taxon>
        <taxon>Streptophyta</taxon>
        <taxon>Embryophyta</taxon>
        <taxon>Tracheophyta</taxon>
        <taxon>Spermatophyta</taxon>
        <taxon>Magnoliopsida</taxon>
        <taxon>eudicotyledons</taxon>
        <taxon>Gunneridae</taxon>
        <taxon>Pentapetalae</taxon>
        <taxon>asterids</taxon>
        <taxon>campanulids</taxon>
        <taxon>Asterales</taxon>
        <taxon>Asteraceae</taxon>
        <taxon>Asteroideae</taxon>
        <taxon>Heliantheae alliance</taxon>
        <taxon>Millerieae</taxon>
        <taxon>Smallanthus</taxon>
    </lineage>
</organism>
<proteinExistence type="predicted"/>
<dbReference type="EMBL" id="CM042041">
    <property type="protein sequence ID" value="KAI3713172.1"/>
    <property type="molecule type" value="Genomic_DNA"/>
</dbReference>
<name>A0ACB9ATK4_9ASTR</name>
<evidence type="ECO:0000313" key="1">
    <source>
        <dbReference type="EMBL" id="KAI3713172.1"/>
    </source>
</evidence>